<dbReference type="GO" id="GO:0005829">
    <property type="term" value="C:cytosol"/>
    <property type="evidence" value="ECO:0007669"/>
    <property type="project" value="TreeGrafter"/>
</dbReference>
<feature type="region of interest" description="Disordered" evidence="4">
    <location>
        <begin position="94"/>
        <end position="120"/>
    </location>
</feature>
<dbReference type="Gene3D" id="1.20.58.90">
    <property type="match status" value="1"/>
</dbReference>
<evidence type="ECO:0000256" key="4">
    <source>
        <dbReference type="SAM" id="MobiDB-lite"/>
    </source>
</evidence>
<dbReference type="EMBL" id="FMSP01000004">
    <property type="protein sequence ID" value="SCV69611.1"/>
    <property type="molecule type" value="Genomic_DNA"/>
</dbReference>
<protein>
    <recommendedName>
        <fullName evidence="3">Tubulin-specific chaperone A</fullName>
    </recommendedName>
</protein>
<accession>A0A238FBZ0</accession>
<organism evidence="5 6">
    <name type="scientific">Microbotryum intermedium</name>
    <dbReference type="NCBI Taxonomy" id="269621"/>
    <lineage>
        <taxon>Eukaryota</taxon>
        <taxon>Fungi</taxon>
        <taxon>Dikarya</taxon>
        <taxon>Basidiomycota</taxon>
        <taxon>Pucciniomycotina</taxon>
        <taxon>Microbotryomycetes</taxon>
        <taxon>Microbotryales</taxon>
        <taxon>Microbotryaceae</taxon>
        <taxon>Microbotryum</taxon>
    </lineage>
</organism>
<comment type="similarity">
    <text evidence="1 3">Belongs to the TBCA family.</text>
</comment>
<dbReference type="InterPro" id="IPR036126">
    <property type="entry name" value="TBCA_sf"/>
</dbReference>
<dbReference type="GO" id="GO:0005874">
    <property type="term" value="C:microtubule"/>
    <property type="evidence" value="ECO:0007669"/>
    <property type="project" value="UniProtKB-KW"/>
</dbReference>
<proteinExistence type="inferred from homology"/>
<dbReference type="Pfam" id="PF02970">
    <property type="entry name" value="TBCA"/>
    <property type="match status" value="1"/>
</dbReference>
<dbReference type="GO" id="GO:0007023">
    <property type="term" value="P:post-chaperonin tubulin folding pathway"/>
    <property type="evidence" value="ECO:0007669"/>
    <property type="project" value="UniProtKB-UniRule"/>
</dbReference>
<dbReference type="PANTHER" id="PTHR21500:SF0">
    <property type="entry name" value="TUBULIN-SPECIFIC CHAPERONE A"/>
    <property type="match status" value="1"/>
</dbReference>
<comment type="subunit">
    <text evidence="3">Supercomplex made of cofactors A to E. Cofactors A and D function by capturing and stabilizing tubulin in a quasi-native conformation. Cofactor E binds to the cofactor D-tubulin complex; interaction with cofactor C then causes the release of tubulin polypeptides that are committed to the native state.</text>
</comment>
<evidence type="ECO:0000256" key="3">
    <source>
        <dbReference type="RuleBase" id="RU364030"/>
    </source>
</evidence>
<dbReference type="InterPro" id="IPR004226">
    <property type="entry name" value="TBCA"/>
</dbReference>
<dbReference type="AlphaFoldDB" id="A0A238FBZ0"/>
<dbReference type="Proteomes" id="UP000198372">
    <property type="component" value="Unassembled WGS sequence"/>
</dbReference>
<gene>
    <name evidence="5" type="ORF">BQ2448_2631</name>
</gene>
<evidence type="ECO:0000313" key="5">
    <source>
        <dbReference type="EMBL" id="SCV69611.1"/>
    </source>
</evidence>
<keyword evidence="6" id="KW-1185">Reference proteome</keyword>
<dbReference type="GO" id="GO:0007021">
    <property type="term" value="P:tubulin complex assembly"/>
    <property type="evidence" value="ECO:0007669"/>
    <property type="project" value="UniProtKB-UniRule"/>
</dbReference>
<evidence type="ECO:0000256" key="1">
    <source>
        <dbReference type="ARBA" id="ARBA00006806"/>
    </source>
</evidence>
<keyword evidence="3" id="KW-0963">Cytoplasm</keyword>
<comment type="subcellular location">
    <subcellularLocation>
        <location evidence="3">Cytoplasm</location>
        <location evidence="3">Cytoskeleton</location>
    </subcellularLocation>
</comment>
<dbReference type="GO" id="GO:0048487">
    <property type="term" value="F:beta-tubulin binding"/>
    <property type="evidence" value="ECO:0007669"/>
    <property type="project" value="InterPro"/>
</dbReference>
<dbReference type="OrthoDB" id="296187at2759"/>
<dbReference type="PANTHER" id="PTHR21500">
    <property type="entry name" value="TUBULIN-SPECIFIC CHAPERONE A"/>
    <property type="match status" value="1"/>
</dbReference>
<dbReference type="SUPFAM" id="SSF46988">
    <property type="entry name" value="Tubulin chaperone cofactor A"/>
    <property type="match status" value="1"/>
</dbReference>
<reference evidence="6" key="1">
    <citation type="submission" date="2016-09" db="EMBL/GenBank/DDBJ databases">
        <authorList>
            <person name="Jeantristanb JTB J.-T."/>
            <person name="Ricardo R."/>
        </authorList>
    </citation>
    <scope>NUCLEOTIDE SEQUENCE [LARGE SCALE GENOMIC DNA]</scope>
</reference>
<keyword evidence="3" id="KW-0206">Cytoskeleton</keyword>
<sequence length="120" mass="12997">MAPATNSTSTTRQLVIKSGVVNRVVKELQSYKDEAVTMASRVDKMEQNNEDEAEIRQQKRVHAESLAMIPDSEQRLAKAVAELEDLIVSLEEAAEEETPGAEELEKAKQAVAASGVATSA</sequence>
<evidence type="ECO:0000256" key="2">
    <source>
        <dbReference type="ARBA" id="ARBA00023186"/>
    </source>
</evidence>
<dbReference type="STRING" id="269621.A0A238FBZ0"/>
<evidence type="ECO:0000313" key="6">
    <source>
        <dbReference type="Proteomes" id="UP000198372"/>
    </source>
</evidence>
<keyword evidence="2 3" id="KW-0143">Chaperone</keyword>
<keyword evidence="3" id="KW-0493">Microtubule</keyword>
<name>A0A238FBZ0_9BASI</name>